<evidence type="ECO:0000256" key="3">
    <source>
        <dbReference type="ARBA" id="ARBA00022729"/>
    </source>
</evidence>
<dbReference type="SUPFAM" id="SSF53822">
    <property type="entry name" value="Periplasmic binding protein-like I"/>
    <property type="match status" value="1"/>
</dbReference>
<keyword evidence="6" id="KW-1185">Reference proteome</keyword>
<feature type="domain" description="Periplasmic binding protein" evidence="4">
    <location>
        <begin position="24"/>
        <end position="288"/>
    </location>
</feature>
<dbReference type="GO" id="GO:0030246">
    <property type="term" value="F:carbohydrate binding"/>
    <property type="evidence" value="ECO:0007669"/>
    <property type="project" value="UniProtKB-ARBA"/>
</dbReference>
<dbReference type="AlphaFoldDB" id="A0A143BP71"/>
<dbReference type="PANTHER" id="PTHR46847:SF1">
    <property type="entry name" value="D-ALLOSE-BINDING PERIPLASMIC PROTEIN-RELATED"/>
    <property type="match status" value="1"/>
</dbReference>
<dbReference type="InterPro" id="IPR028082">
    <property type="entry name" value="Peripla_BP_I"/>
</dbReference>
<proteinExistence type="inferred from homology"/>
<comment type="similarity">
    <text evidence="2">Belongs to the bacterial solute-binding protein 2 family.</text>
</comment>
<protein>
    <submittedName>
        <fullName evidence="5">Sugar ABC transporter</fullName>
    </submittedName>
</protein>
<keyword evidence="3" id="KW-0732">Signal</keyword>
<comment type="subcellular location">
    <subcellularLocation>
        <location evidence="1">Cell envelope</location>
    </subcellularLocation>
</comment>
<evidence type="ECO:0000313" key="5">
    <source>
        <dbReference type="EMBL" id="AMW06788.1"/>
    </source>
</evidence>
<evidence type="ECO:0000256" key="1">
    <source>
        <dbReference type="ARBA" id="ARBA00004196"/>
    </source>
</evidence>
<dbReference type="STRING" id="1379270.GEMMAAP_11585"/>
<dbReference type="InterPro" id="IPR025997">
    <property type="entry name" value="SBP_2_dom"/>
</dbReference>
<name>A0A143BP71_9BACT</name>
<dbReference type="PANTHER" id="PTHR46847">
    <property type="entry name" value="D-ALLOSE-BINDING PERIPLASMIC PROTEIN-RELATED"/>
    <property type="match status" value="1"/>
</dbReference>
<reference evidence="5 6" key="2">
    <citation type="journal article" date="2016" name="Environ. Microbiol. Rep.">
        <title>Metagenomic evidence for the presence of phototrophic Gemmatimonadetes bacteria in diverse environments.</title>
        <authorList>
            <person name="Zeng Y."/>
            <person name="Baumbach J."/>
            <person name="Barbosa E.G."/>
            <person name="Azevedo V."/>
            <person name="Zhang C."/>
            <person name="Koblizek M."/>
        </authorList>
    </citation>
    <scope>NUCLEOTIDE SEQUENCE [LARGE SCALE GENOMIC DNA]</scope>
    <source>
        <strain evidence="5 6">AP64</strain>
    </source>
</reference>
<evidence type="ECO:0000256" key="2">
    <source>
        <dbReference type="ARBA" id="ARBA00007639"/>
    </source>
</evidence>
<dbReference type="GO" id="GO:0030313">
    <property type="term" value="C:cell envelope"/>
    <property type="evidence" value="ECO:0007669"/>
    <property type="project" value="UniProtKB-SubCell"/>
</dbReference>
<organism evidence="5 6">
    <name type="scientific">Gemmatimonas phototrophica</name>
    <dbReference type="NCBI Taxonomy" id="1379270"/>
    <lineage>
        <taxon>Bacteria</taxon>
        <taxon>Pseudomonadati</taxon>
        <taxon>Gemmatimonadota</taxon>
        <taxon>Gemmatimonadia</taxon>
        <taxon>Gemmatimonadales</taxon>
        <taxon>Gemmatimonadaceae</taxon>
        <taxon>Gemmatimonas</taxon>
    </lineage>
</organism>
<accession>A0A143BP71</accession>
<dbReference type="KEGG" id="gph:GEMMAAP_11585"/>
<sequence>MALALLFTVPLAACSKRADEAPIIGIVTKTETNPFFVKMQEGAEQAAAANGVTLLTGGGRSDGDNAGQVAAIENQIAAGAKVILISPSDAKAIVPTITRVREGGVLVIALDSPTDPMEATDGFFGTDNYRAGELIGAYAKARLGEKVPKVVTIDLIPGHPTGAQRHNGFLKGMGLATNERTSNENASPSEVVCMGNSIGDQAKAQTVMENCLQSDPTVNVVYAINEPSAAGAYNALRKAGRDKDVLLVTVDGGCRGVADVAEGHFAATAQQYPLRMAELGVQAAMEFFKSGRKPSGFVDTGVALVAGEPVAGVKSLSAGEAASRCWGTK</sequence>
<gene>
    <name evidence="5" type="ORF">GEMMAAP_11585</name>
</gene>
<dbReference type="Proteomes" id="UP000076404">
    <property type="component" value="Chromosome"/>
</dbReference>
<evidence type="ECO:0000313" key="6">
    <source>
        <dbReference type="Proteomes" id="UP000076404"/>
    </source>
</evidence>
<evidence type="ECO:0000259" key="4">
    <source>
        <dbReference type="Pfam" id="PF13407"/>
    </source>
</evidence>
<dbReference type="Gene3D" id="3.40.50.2300">
    <property type="match status" value="2"/>
</dbReference>
<dbReference type="EMBL" id="CP011454">
    <property type="protein sequence ID" value="AMW06788.1"/>
    <property type="molecule type" value="Genomic_DNA"/>
</dbReference>
<dbReference type="CDD" id="cd19973">
    <property type="entry name" value="PBP1_ABC_sugar_binding-like"/>
    <property type="match status" value="1"/>
</dbReference>
<dbReference type="eggNOG" id="COG1879">
    <property type="taxonomic scope" value="Bacteria"/>
</dbReference>
<dbReference type="Pfam" id="PF13407">
    <property type="entry name" value="Peripla_BP_4"/>
    <property type="match status" value="1"/>
</dbReference>
<reference evidence="5 6" key="1">
    <citation type="journal article" date="2014" name="Proc. Natl. Acad. Sci. U.S.A.">
        <title>Functional type 2 photosynthetic reaction centers found in the rare bacterial phylum Gemmatimonadetes.</title>
        <authorList>
            <person name="Zeng Y."/>
            <person name="Feng F."/>
            <person name="Medova H."/>
            <person name="Dean J."/>
            <person name="Koblizek M."/>
        </authorList>
    </citation>
    <scope>NUCLEOTIDE SEQUENCE [LARGE SCALE GENOMIC DNA]</scope>
    <source>
        <strain evidence="5 6">AP64</strain>
    </source>
</reference>